<evidence type="ECO:0000256" key="1">
    <source>
        <dbReference type="SAM" id="MobiDB-lite"/>
    </source>
</evidence>
<dbReference type="EMBL" id="JABANN010000204">
    <property type="protein sequence ID" value="KAF4666487.1"/>
    <property type="molecule type" value="Genomic_DNA"/>
</dbReference>
<feature type="compositionally biased region" description="Basic and acidic residues" evidence="1">
    <location>
        <begin position="1"/>
        <end position="10"/>
    </location>
</feature>
<sequence length="160" mass="18745">MPLRSYEKHVQGPGGKRHRGYQFDAHPREFGPADPRKSASAEFNKYLDRHLENTLRSMYPRYFEQKRRENERSAAKARRIAALRRELEAQETALTPRSGSEVNSVPVPPSRVKVKLTGRVHHLHPFAYVNRHSRDISLVYPWKCVDEENQLKRRLKTKSC</sequence>
<organism evidence="2 3">
    <name type="scientific">Perkinsus olseni</name>
    <name type="common">Perkinsus atlanticus</name>
    <dbReference type="NCBI Taxonomy" id="32597"/>
    <lineage>
        <taxon>Eukaryota</taxon>
        <taxon>Sar</taxon>
        <taxon>Alveolata</taxon>
        <taxon>Perkinsozoa</taxon>
        <taxon>Perkinsea</taxon>
        <taxon>Perkinsida</taxon>
        <taxon>Perkinsidae</taxon>
        <taxon>Perkinsus</taxon>
    </lineage>
</organism>
<accession>A0A7J6M4Q9</accession>
<evidence type="ECO:0000313" key="3">
    <source>
        <dbReference type="Proteomes" id="UP000572268"/>
    </source>
</evidence>
<dbReference type="Proteomes" id="UP000572268">
    <property type="component" value="Unassembled WGS sequence"/>
</dbReference>
<gene>
    <name evidence="2" type="ORF">FOL46_003068</name>
</gene>
<evidence type="ECO:0000313" key="2">
    <source>
        <dbReference type="EMBL" id="KAF4666487.1"/>
    </source>
</evidence>
<protein>
    <submittedName>
        <fullName evidence="2">Uncharacterized protein</fullName>
    </submittedName>
</protein>
<name>A0A7J6M4Q9_PEROL</name>
<feature type="compositionally biased region" description="Basic and acidic residues" evidence="1">
    <location>
        <begin position="25"/>
        <end position="38"/>
    </location>
</feature>
<proteinExistence type="predicted"/>
<dbReference type="AlphaFoldDB" id="A0A7J6M4Q9"/>
<feature type="region of interest" description="Disordered" evidence="1">
    <location>
        <begin position="1"/>
        <end position="38"/>
    </location>
</feature>
<reference evidence="2 3" key="1">
    <citation type="submission" date="2020-04" db="EMBL/GenBank/DDBJ databases">
        <title>Perkinsus olseni comparative genomics.</title>
        <authorList>
            <person name="Bogema D.R."/>
        </authorList>
    </citation>
    <scope>NUCLEOTIDE SEQUENCE [LARGE SCALE GENOMIC DNA]</scope>
    <source>
        <strain evidence="2">ATCC PRA-31</strain>
    </source>
</reference>
<comment type="caution">
    <text evidence="2">The sequence shown here is derived from an EMBL/GenBank/DDBJ whole genome shotgun (WGS) entry which is preliminary data.</text>
</comment>